<dbReference type="EMBL" id="JBHSLD010000004">
    <property type="protein sequence ID" value="MFC5379824.1"/>
    <property type="molecule type" value="Genomic_DNA"/>
</dbReference>
<gene>
    <name evidence="10" type="ORF">ACFPJ6_03365</name>
</gene>
<accession>A0ABW0GJ62</accession>
<dbReference type="Proteomes" id="UP001596122">
    <property type="component" value="Unassembled WGS sequence"/>
</dbReference>
<keyword evidence="6 7" id="KW-0472">Membrane</keyword>
<dbReference type="InterPro" id="IPR010065">
    <property type="entry name" value="AA_ABC_transptr_permease_3TM"/>
</dbReference>
<proteinExistence type="inferred from homology"/>
<dbReference type="SUPFAM" id="SSF161098">
    <property type="entry name" value="MetI-like"/>
    <property type="match status" value="1"/>
</dbReference>
<comment type="subcellular location">
    <subcellularLocation>
        <location evidence="1 7">Cell membrane</location>
        <topology evidence="1 7">Multi-pass membrane protein</topology>
    </subcellularLocation>
</comment>
<evidence type="ECO:0000256" key="6">
    <source>
        <dbReference type="ARBA" id="ARBA00023136"/>
    </source>
</evidence>
<evidence type="ECO:0000313" key="11">
    <source>
        <dbReference type="Proteomes" id="UP001596122"/>
    </source>
</evidence>
<dbReference type="PANTHER" id="PTHR30614">
    <property type="entry name" value="MEMBRANE COMPONENT OF AMINO ACID ABC TRANSPORTER"/>
    <property type="match status" value="1"/>
</dbReference>
<dbReference type="Gene3D" id="1.10.3720.10">
    <property type="entry name" value="MetI-like"/>
    <property type="match status" value="1"/>
</dbReference>
<feature type="transmembrane region" description="Helical" evidence="7">
    <location>
        <begin position="198"/>
        <end position="221"/>
    </location>
</feature>
<feature type="transmembrane region" description="Helical" evidence="7">
    <location>
        <begin position="241"/>
        <end position="259"/>
    </location>
</feature>
<evidence type="ECO:0000256" key="3">
    <source>
        <dbReference type="ARBA" id="ARBA00022475"/>
    </source>
</evidence>
<comment type="caution">
    <text evidence="10">The sequence shown here is derived from an EMBL/GenBank/DDBJ whole genome shotgun (WGS) entry which is preliminary data.</text>
</comment>
<evidence type="ECO:0000256" key="7">
    <source>
        <dbReference type="RuleBase" id="RU363032"/>
    </source>
</evidence>
<reference evidence="11" key="1">
    <citation type="journal article" date="2019" name="Int. J. Syst. Evol. Microbiol.">
        <title>The Global Catalogue of Microorganisms (GCM) 10K type strain sequencing project: providing services to taxonomists for standard genome sequencing and annotation.</title>
        <authorList>
            <consortium name="The Broad Institute Genomics Platform"/>
            <consortium name="The Broad Institute Genome Sequencing Center for Infectious Disease"/>
            <person name="Wu L."/>
            <person name="Ma J."/>
        </authorList>
    </citation>
    <scope>NUCLEOTIDE SEQUENCE [LARGE SCALE GENOMIC DNA]</scope>
    <source>
        <strain evidence="11">CCUG 43114</strain>
    </source>
</reference>
<dbReference type="CDD" id="cd06261">
    <property type="entry name" value="TM_PBP2"/>
    <property type="match status" value="1"/>
</dbReference>
<evidence type="ECO:0000256" key="2">
    <source>
        <dbReference type="ARBA" id="ARBA00022448"/>
    </source>
</evidence>
<feature type="transmembrane region" description="Helical" evidence="7">
    <location>
        <begin position="76"/>
        <end position="95"/>
    </location>
</feature>
<comment type="similarity">
    <text evidence="7">Belongs to the binding-protein-dependent transport system permease family.</text>
</comment>
<evidence type="ECO:0000256" key="4">
    <source>
        <dbReference type="ARBA" id="ARBA00022692"/>
    </source>
</evidence>
<keyword evidence="4 7" id="KW-0812">Transmembrane</keyword>
<dbReference type="Pfam" id="PF00528">
    <property type="entry name" value="BPD_transp_1"/>
    <property type="match status" value="1"/>
</dbReference>
<evidence type="ECO:0000313" key="10">
    <source>
        <dbReference type="EMBL" id="MFC5379824.1"/>
    </source>
</evidence>
<keyword evidence="3" id="KW-1003">Cell membrane</keyword>
<dbReference type="RefSeq" id="WP_340269050.1">
    <property type="nucleotide sequence ID" value="NZ_JBBEOG010000003.1"/>
</dbReference>
<feature type="region of interest" description="Disordered" evidence="8">
    <location>
        <begin position="288"/>
        <end position="352"/>
    </location>
</feature>
<keyword evidence="2 7" id="KW-0813">Transport</keyword>
<feature type="transmembrane region" description="Helical" evidence="7">
    <location>
        <begin position="141"/>
        <end position="161"/>
    </location>
</feature>
<evidence type="ECO:0000256" key="5">
    <source>
        <dbReference type="ARBA" id="ARBA00022989"/>
    </source>
</evidence>
<dbReference type="InterPro" id="IPR000515">
    <property type="entry name" value="MetI-like"/>
</dbReference>
<feature type="transmembrane region" description="Helical" evidence="7">
    <location>
        <begin position="107"/>
        <end position="129"/>
    </location>
</feature>
<dbReference type="InterPro" id="IPR043429">
    <property type="entry name" value="ArtM/GltK/GlnP/TcyL/YhdX-like"/>
</dbReference>
<feature type="compositionally biased region" description="Polar residues" evidence="8">
    <location>
        <begin position="343"/>
        <end position="352"/>
    </location>
</feature>
<dbReference type="PROSITE" id="PS50928">
    <property type="entry name" value="ABC_TM1"/>
    <property type="match status" value="1"/>
</dbReference>
<dbReference type="PANTHER" id="PTHR30614:SF21">
    <property type="entry name" value="AMINO ACID ABC TRANSPORTER PERMEASE"/>
    <property type="match status" value="1"/>
</dbReference>
<protein>
    <submittedName>
        <fullName evidence="10">Amino acid ABC transporter permease</fullName>
    </submittedName>
</protein>
<dbReference type="InterPro" id="IPR035906">
    <property type="entry name" value="MetI-like_sf"/>
</dbReference>
<evidence type="ECO:0000256" key="1">
    <source>
        <dbReference type="ARBA" id="ARBA00004651"/>
    </source>
</evidence>
<organism evidence="10 11">
    <name type="scientific">Aquipuribacter nitratireducens</name>
    <dbReference type="NCBI Taxonomy" id="650104"/>
    <lineage>
        <taxon>Bacteria</taxon>
        <taxon>Bacillati</taxon>
        <taxon>Actinomycetota</taxon>
        <taxon>Actinomycetes</taxon>
        <taxon>Micrococcales</taxon>
        <taxon>Intrasporangiaceae</taxon>
        <taxon>Aquipuribacter</taxon>
    </lineage>
</organism>
<dbReference type="NCBIfam" id="TIGR01726">
    <property type="entry name" value="HEQRo_perm_3TM"/>
    <property type="match status" value="1"/>
</dbReference>
<sequence length="352" mass="37701">MSTSVLYDAPGPRARRRSRIISVVSIAVILGLLAAAAWRLGQQGQFSPELWSPLFWPGDDDFVTVWGRVGTGIRNTLLAAAAAIALSLAIGVAVTTTRLMLGRGGRLPVVVLVELLRGTPVVVLIFFSGKILPALGVGLDTFWQLVIGLTLYNSVVIAEILRAGVAALPRGQREAGLAIGLTKRQTLLTIQMPQAFRLMLPALISQLVVIVKDTSLAGIILTGPEELLRIGEQLRNFFGNPLQVAILLIILFVTINVLLSRLATYVERKLSESRSKVSSDLDVDADQVADATTADDRRTDAGDASGHGRRVRARPGALSRRSPASRPTQSANSVGPDDRRAWRTTSPDNPGG</sequence>
<feature type="domain" description="ABC transmembrane type-1" evidence="9">
    <location>
        <begin position="73"/>
        <end position="259"/>
    </location>
</feature>
<evidence type="ECO:0000256" key="8">
    <source>
        <dbReference type="SAM" id="MobiDB-lite"/>
    </source>
</evidence>
<evidence type="ECO:0000259" key="9">
    <source>
        <dbReference type="PROSITE" id="PS50928"/>
    </source>
</evidence>
<feature type="transmembrane region" description="Helical" evidence="7">
    <location>
        <begin position="20"/>
        <end position="41"/>
    </location>
</feature>
<keyword evidence="5 7" id="KW-1133">Transmembrane helix</keyword>
<keyword evidence="11" id="KW-1185">Reference proteome</keyword>
<name>A0ABW0GJ62_9MICO</name>